<keyword evidence="1" id="KW-0479">Metal-binding</keyword>
<protein>
    <recommendedName>
        <fullName evidence="2">CCHC-type domain-containing protein</fullName>
    </recommendedName>
</protein>
<dbReference type="GO" id="GO:0008270">
    <property type="term" value="F:zinc ion binding"/>
    <property type="evidence" value="ECO:0007669"/>
    <property type="project" value="UniProtKB-KW"/>
</dbReference>
<proteinExistence type="predicted"/>
<keyword evidence="1" id="KW-0863">Zinc-finger</keyword>
<evidence type="ECO:0000313" key="3">
    <source>
        <dbReference type="EMBL" id="CAH1789111.1"/>
    </source>
</evidence>
<feature type="domain" description="CCHC-type" evidence="2">
    <location>
        <begin position="168"/>
        <end position="182"/>
    </location>
</feature>
<keyword evidence="1" id="KW-0862">Zinc</keyword>
<dbReference type="GO" id="GO:0003676">
    <property type="term" value="F:nucleic acid binding"/>
    <property type="evidence" value="ECO:0007669"/>
    <property type="project" value="InterPro"/>
</dbReference>
<dbReference type="InterPro" id="IPR001878">
    <property type="entry name" value="Znf_CCHC"/>
</dbReference>
<dbReference type="InterPro" id="IPR036875">
    <property type="entry name" value="Znf_CCHC_sf"/>
</dbReference>
<dbReference type="SUPFAM" id="SSF57756">
    <property type="entry name" value="Retrovirus zinc finger-like domains"/>
    <property type="match status" value="1"/>
</dbReference>
<comment type="caution">
    <text evidence="3">The sequence shown here is derived from an EMBL/GenBank/DDBJ whole genome shotgun (WGS) entry which is preliminary data.</text>
</comment>
<reference evidence="3" key="1">
    <citation type="submission" date="2022-03" db="EMBL/GenBank/DDBJ databases">
        <authorList>
            <person name="Martin C."/>
        </authorList>
    </citation>
    <scope>NUCLEOTIDE SEQUENCE</scope>
</reference>
<keyword evidence="4" id="KW-1185">Reference proteome</keyword>
<gene>
    <name evidence="3" type="ORF">OFUS_LOCUS14525</name>
</gene>
<evidence type="ECO:0000256" key="1">
    <source>
        <dbReference type="PROSITE-ProRule" id="PRU00047"/>
    </source>
</evidence>
<accession>A0A8S4P6S8</accession>
<dbReference type="Proteomes" id="UP000749559">
    <property type="component" value="Unassembled WGS sequence"/>
</dbReference>
<dbReference type="PROSITE" id="PS50158">
    <property type="entry name" value="ZF_CCHC"/>
    <property type="match status" value="1"/>
</dbReference>
<name>A0A8S4P6S8_OWEFU</name>
<organism evidence="3 4">
    <name type="scientific">Owenia fusiformis</name>
    <name type="common">Polychaete worm</name>
    <dbReference type="NCBI Taxonomy" id="6347"/>
    <lineage>
        <taxon>Eukaryota</taxon>
        <taxon>Metazoa</taxon>
        <taxon>Spiralia</taxon>
        <taxon>Lophotrochozoa</taxon>
        <taxon>Annelida</taxon>
        <taxon>Polychaeta</taxon>
        <taxon>Sedentaria</taxon>
        <taxon>Canalipalpata</taxon>
        <taxon>Sabellida</taxon>
        <taxon>Oweniida</taxon>
        <taxon>Oweniidae</taxon>
        <taxon>Owenia</taxon>
    </lineage>
</organism>
<dbReference type="AlphaFoldDB" id="A0A8S4P6S8"/>
<evidence type="ECO:0000313" key="4">
    <source>
        <dbReference type="Proteomes" id="UP000749559"/>
    </source>
</evidence>
<evidence type="ECO:0000259" key="2">
    <source>
        <dbReference type="PROSITE" id="PS50158"/>
    </source>
</evidence>
<sequence>MSEMANLKRKLESMEKEKVDDLVKKVRRLALSKDAKKADLLLALEELADAAKSVDHKEKETYTEISNMATKFSESLDVANFVITSFSSSGDKIMKSLSKCLQITQKNAKSEKSYNENNQNNQPSFMPYMVPFQNSRNQGFGFQFNQNRGFRGATRFFGRGRGRGFQGRCHFCERPGHMFKDCAIMKDLKDKSIKNE</sequence>
<dbReference type="EMBL" id="CAIIXF020000007">
    <property type="protein sequence ID" value="CAH1789111.1"/>
    <property type="molecule type" value="Genomic_DNA"/>
</dbReference>